<dbReference type="Proteomes" id="UP000586704">
    <property type="component" value="Unassembled WGS sequence"/>
</dbReference>
<feature type="transmembrane region" description="Helical" evidence="5">
    <location>
        <begin position="330"/>
        <end position="346"/>
    </location>
</feature>
<comment type="subcellular location">
    <subcellularLocation>
        <location evidence="1">Membrane</location>
        <topology evidence="1">Multi-pass membrane protein</topology>
    </subcellularLocation>
</comment>
<feature type="non-terminal residue" evidence="7">
    <location>
        <position position="1"/>
    </location>
</feature>
<feature type="transmembrane region" description="Helical" evidence="5">
    <location>
        <begin position="297"/>
        <end position="318"/>
    </location>
</feature>
<feature type="non-terminal residue" evidence="7">
    <location>
        <position position="466"/>
    </location>
</feature>
<evidence type="ECO:0000256" key="2">
    <source>
        <dbReference type="ARBA" id="ARBA00022692"/>
    </source>
</evidence>
<dbReference type="EMBL" id="VYZU01008633">
    <property type="protein sequence ID" value="NXY81841.1"/>
    <property type="molecule type" value="Genomic_DNA"/>
</dbReference>
<sequence length="466" mass="51810">KVYVACQSMLIVLVGAVPEYHIDHEGFPVSRAELAKHIHFVNNFTSIVTEARTSFFWQWYLIEQEAYKVNLASSLFFAGLLIGNITFGPLSDKLGRKPVYISGLFFDVVFGYVTALAPNYHVFAVSRFFVGIVNGGMALVSFVLTQEYVGKSFWSFTGSLTNLTFAVGIAVYALLGYCIRDWRYLSLVSNTPGLIFLLLSFMLPESPRWLYSQGKMAEAEDVLQYIALGNGRARLNLKLKPSVATVRKDELAPGILNLVKHPVLRWRTIVLMFIWYVCSFVYYGLTLNAGELRGNLYLNVALSGLVEVPAFPLCMFFIEKSWSGRRKTMTCFLLFAGFACIFTMFLPTSSGLLLSPTLLALCGKMMVSAAFNILYIYTSELYPTVLRNAGLGVCSMSSRFGGILAPFVPSMKLLSPSVPFVVFGITGLSAGFLTLLLPETLNKPIAESIEDLQSPRYQLLKNDEAE</sequence>
<keyword evidence="8" id="KW-1185">Reference proteome</keyword>
<name>A0A7L4MX91_9AVES</name>
<evidence type="ECO:0000259" key="6">
    <source>
        <dbReference type="PROSITE" id="PS50850"/>
    </source>
</evidence>
<evidence type="ECO:0000313" key="8">
    <source>
        <dbReference type="Proteomes" id="UP000586704"/>
    </source>
</evidence>
<comment type="caution">
    <text evidence="7">The sequence shown here is derived from an EMBL/GenBank/DDBJ whole genome shotgun (WGS) entry which is preliminary data.</text>
</comment>
<evidence type="ECO:0000256" key="3">
    <source>
        <dbReference type="ARBA" id="ARBA00022989"/>
    </source>
</evidence>
<feature type="transmembrane region" description="Helical" evidence="5">
    <location>
        <begin position="69"/>
        <end position="87"/>
    </location>
</feature>
<feature type="transmembrane region" description="Helical" evidence="5">
    <location>
        <begin position="156"/>
        <end position="177"/>
    </location>
</feature>
<gene>
    <name evidence="7" type="primary">Slc22a15b</name>
    <name evidence="7" type="ORF">CEYCYA_R04254</name>
</gene>
<keyword evidence="4 5" id="KW-0472">Membrane</keyword>
<dbReference type="AlphaFoldDB" id="A0A7L4MX91"/>
<dbReference type="SUPFAM" id="SSF103473">
    <property type="entry name" value="MFS general substrate transporter"/>
    <property type="match status" value="1"/>
</dbReference>
<accession>A0A7L4MX91</accession>
<keyword evidence="2 5" id="KW-0812">Transmembrane</keyword>
<dbReference type="OrthoDB" id="5296287at2759"/>
<feature type="transmembrane region" description="Helical" evidence="5">
    <location>
        <begin position="99"/>
        <end position="118"/>
    </location>
</feature>
<feature type="transmembrane region" description="Helical" evidence="5">
    <location>
        <begin position="124"/>
        <end position="144"/>
    </location>
</feature>
<keyword evidence="3 5" id="KW-1133">Transmembrane helix</keyword>
<dbReference type="GO" id="GO:0022857">
    <property type="term" value="F:transmembrane transporter activity"/>
    <property type="evidence" value="ECO:0007669"/>
    <property type="project" value="InterPro"/>
</dbReference>
<proteinExistence type="predicted"/>
<dbReference type="InterPro" id="IPR036259">
    <property type="entry name" value="MFS_trans_sf"/>
</dbReference>
<dbReference type="PANTHER" id="PTHR24064">
    <property type="entry name" value="SOLUTE CARRIER FAMILY 22 MEMBER"/>
    <property type="match status" value="1"/>
</dbReference>
<evidence type="ECO:0000256" key="4">
    <source>
        <dbReference type="ARBA" id="ARBA00023136"/>
    </source>
</evidence>
<dbReference type="Gene3D" id="1.20.1250.20">
    <property type="entry name" value="MFS general substrate transporter like domains"/>
    <property type="match status" value="1"/>
</dbReference>
<protein>
    <submittedName>
        <fullName evidence="7">S22FL protein</fullName>
    </submittedName>
</protein>
<dbReference type="GO" id="GO:0016020">
    <property type="term" value="C:membrane"/>
    <property type="evidence" value="ECO:0007669"/>
    <property type="project" value="UniProtKB-SubCell"/>
</dbReference>
<feature type="transmembrane region" description="Helical" evidence="5">
    <location>
        <begin position="420"/>
        <end position="437"/>
    </location>
</feature>
<reference evidence="7 8" key="1">
    <citation type="submission" date="2020-02" db="EMBL/GenBank/DDBJ databases">
        <title>Bird 10,000 Genomes (B10K) Project - Family phase.</title>
        <authorList>
            <person name="Zhang G."/>
        </authorList>
    </citation>
    <scope>NUCLEOTIDE SEQUENCE [LARGE SCALE GENOMIC DNA]</scope>
    <source>
        <strain evidence="7">B10K-DU-013-51</strain>
        <tissue evidence="7">Mixed tissue sample</tissue>
    </source>
</reference>
<feature type="transmembrane region" description="Helical" evidence="5">
    <location>
        <begin position="389"/>
        <end position="408"/>
    </location>
</feature>
<dbReference type="Pfam" id="PF00083">
    <property type="entry name" value="Sugar_tr"/>
    <property type="match status" value="1"/>
</dbReference>
<evidence type="ECO:0000256" key="1">
    <source>
        <dbReference type="ARBA" id="ARBA00004141"/>
    </source>
</evidence>
<evidence type="ECO:0000256" key="5">
    <source>
        <dbReference type="SAM" id="Phobius"/>
    </source>
</evidence>
<feature type="transmembrane region" description="Helical" evidence="5">
    <location>
        <begin position="266"/>
        <end position="285"/>
    </location>
</feature>
<dbReference type="InterPro" id="IPR020846">
    <property type="entry name" value="MFS_dom"/>
</dbReference>
<feature type="transmembrane region" description="Helical" evidence="5">
    <location>
        <begin position="358"/>
        <end position="377"/>
    </location>
</feature>
<evidence type="ECO:0000313" key="7">
    <source>
        <dbReference type="EMBL" id="NXY81841.1"/>
    </source>
</evidence>
<organism evidence="7 8">
    <name type="scientific">Ceyx cyanopectus</name>
    <name type="common">Indigo-banded kingfisher</name>
    <dbReference type="NCBI Taxonomy" id="390723"/>
    <lineage>
        <taxon>Eukaryota</taxon>
        <taxon>Metazoa</taxon>
        <taxon>Chordata</taxon>
        <taxon>Craniata</taxon>
        <taxon>Vertebrata</taxon>
        <taxon>Euteleostomi</taxon>
        <taxon>Archelosauria</taxon>
        <taxon>Archosauria</taxon>
        <taxon>Dinosauria</taxon>
        <taxon>Saurischia</taxon>
        <taxon>Theropoda</taxon>
        <taxon>Coelurosauria</taxon>
        <taxon>Aves</taxon>
        <taxon>Neognathae</taxon>
        <taxon>Neoaves</taxon>
        <taxon>Telluraves</taxon>
        <taxon>Coraciimorphae</taxon>
        <taxon>Coraciiformes</taxon>
        <taxon>Alcedinidae</taxon>
        <taxon>Ceyx</taxon>
    </lineage>
</organism>
<feature type="domain" description="Major facilitator superfamily (MFS) profile" evidence="6">
    <location>
        <begin position="1"/>
        <end position="442"/>
    </location>
</feature>
<dbReference type="PROSITE" id="PS50850">
    <property type="entry name" value="MFS"/>
    <property type="match status" value="1"/>
</dbReference>
<dbReference type="InterPro" id="IPR005828">
    <property type="entry name" value="MFS_sugar_transport-like"/>
</dbReference>